<accession>A0A7J0BQX7</accession>
<evidence type="ECO:0000259" key="2">
    <source>
        <dbReference type="Pfam" id="PF03599"/>
    </source>
</evidence>
<feature type="transmembrane region" description="Helical" evidence="1">
    <location>
        <begin position="290"/>
        <end position="309"/>
    </location>
</feature>
<keyword evidence="1" id="KW-0472">Membrane</keyword>
<gene>
    <name evidence="3" type="ORF">DSM19430T_07730</name>
</gene>
<keyword evidence="1" id="KW-1133">Transmembrane helix</keyword>
<sequence>MYSCVDTFLDTPAGPVPRVRTRRGPGDWAGTALARLGITRDNYVVSPGLYAVGTPDAASPVIVTANYKLTFDVVREDLAGQHVWLLVLDTRGINVWCAAGKNLFSTDEVVRRIRRAELDKVVSHRRVVLPQLGAPGVSAREVRRATGFSVVYGPVRSADLPDFLAAGQKATEAMRLVDFPLRERAVLIPVELVLLWKTLLLAFCAVFVLSGIGPHVFSFTEAVTRLGGFAWATLFGVLAGHVGVPLLLPRIPFRAFAAKGAVAGACVLPLLVFAVWAGAAGAAGSGGPGLMEWVALGLWTVTISSFLAMNFSGSTPYASPSGVEWEMRRAVPLQALVVVVCAFLWVFAAFV</sequence>
<dbReference type="EMBL" id="BLVP01000002">
    <property type="protein sequence ID" value="GFM36089.1"/>
    <property type="molecule type" value="Genomic_DNA"/>
</dbReference>
<dbReference type="AlphaFoldDB" id="A0A7J0BQX7"/>
<dbReference type="NCBIfam" id="NF040863">
    <property type="entry name" value="HgcA_corrinoid"/>
    <property type="match status" value="1"/>
</dbReference>
<keyword evidence="4" id="KW-1185">Reference proteome</keyword>
<feature type="transmembrane region" description="Helical" evidence="1">
    <location>
        <begin position="185"/>
        <end position="209"/>
    </location>
</feature>
<feature type="transmembrane region" description="Helical" evidence="1">
    <location>
        <begin position="229"/>
        <end position="248"/>
    </location>
</feature>
<feature type="transmembrane region" description="Helical" evidence="1">
    <location>
        <begin position="330"/>
        <end position="350"/>
    </location>
</feature>
<evidence type="ECO:0000313" key="3">
    <source>
        <dbReference type="EMBL" id="GFM36089.1"/>
    </source>
</evidence>
<evidence type="ECO:0000256" key="1">
    <source>
        <dbReference type="SAM" id="Phobius"/>
    </source>
</evidence>
<evidence type="ECO:0000313" key="4">
    <source>
        <dbReference type="Proteomes" id="UP000503820"/>
    </source>
</evidence>
<dbReference type="Gene3D" id="3.40.50.11600">
    <property type="match status" value="1"/>
</dbReference>
<reference evidence="3 4" key="1">
    <citation type="submission" date="2020-05" db="EMBL/GenBank/DDBJ databases">
        <title>Draft genome sequence of Desulfovibrio psychrotolerans JS1T.</title>
        <authorList>
            <person name="Ueno A."/>
            <person name="Tamazawa S."/>
            <person name="Tamamura S."/>
            <person name="Murakami T."/>
            <person name="Kiyama T."/>
            <person name="Inomata H."/>
            <person name="Amano Y."/>
            <person name="Miyakawa K."/>
            <person name="Tamaki H."/>
            <person name="Naganuma T."/>
            <person name="Kaneko K."/>
        </authorList>
    </citation>
    <scope>NUCLEOTIDE SEQUENCE [LARGE SCALE GENOMIC DNA]</scope>
    <source>
        <strain evidence="3 4">JS1</strain>
    </source>
</reference>
<name>A0A7J0BQX7_9BACT</name>
<proteinExistence type="predicted"/>
<feature type="domain" description="CO dehydrogenase/acetyl-CoA synthase delta subunit TIM barrel" evidence="2">
    <location>
        <begin position="45"/>
        <end position="162"/>
    </location>
</feature>
<keyword evidence="1" id="KW-0812">Transmembrane</keyword>
<dbReference type="Proteomes" id="UP000503820">
    <property type="component" value="Unassembled WGS sequence"/>
</dbReference>
<feature type="transmembrane region" description="Helical" evidence="1">
    <location>
        <begin position="260"/>
        <end position="284"/>
    </location>
</feature>
<comment type="caution">
    <text evidence="3">The sequence shown here is derived from an EMBL/GenBank/DDBJ whole genome shotgun (WGS) entry which is preliminary data.</text>
</comment>
<dbReference type="Pfam" id="PF03599">
    <property type="entry name" value="CdhD"/>
    <property type="match status" value="1"/>
</dbReference>
<organism evidence="3 4">
    <name type="scientific">Desulfovibrio psychrotolerans</name>
    <dbReference type="NCBI Taxonomy" id="415242"/>
    <lineage>
        <taxon>Bacteria</taxon>
        <taxon>Pseudomonadati</taxon>
        <taxon>Thermodesulfobacteriota</taxon>
        <taxon>Desulfovibrionia</taxon>
        <taxon>Desulfovibrionales</taxon>
        <taxon>Desulfovibrionaceae</taxon>
        <taxon>Desulfovibrio</taxon>
    </lineage>
</organism>
<dbReference type="InterPro" id="IPR016041">
    <property type="entry name" value="Ac-CoA_synth_d_su_TIM-brl"/>
</dbReference>
<protein>
    <recommendedName>
        <fullName evidence="2">CO dehydrogenase/acetyl-CoA synthase delta subunit TIM barrel domain-containing protein</fullName>
    </recommendedName>
</protein>